<dbReference type="SUPFAM" id="SSF48557">
    <property type="entry name" value="L-aspartase-like"/>
    <property type="match status" value="1"/>
</dbReference>
<organism evidence="3">
    <name type="scientific">freshwater metagenome</name>
    <dbReference type="NCBI Taxonomy" id="449393"/>
    <lineage>
        <taxon>unclassified sequences</taxon>
        <taxon>metagenomes</taxon>
        <taxon>ecological metagenomes</taxon>
    </lineage>
</organism>
<dbReference type="GO" id="GO:0004018">
    <property type="term" value="F:N6-(1,2-dicarboxyethyl)AMP AMP-lyase (fumarate-forming) activity"/>
    <property type="evidence" value="ECO:0007669"/>
    <property type="project" value="TreeGrafter"/>
</dbReference>
<dbReference type="PRINTS" id="PR00145">
    <property type="entry name" value="ARGSUCLYASE"/>
</dbReference>
<dbReference type="AlphaFoldDB" id="A0A6J7JZI3"/>
<keyword evidence="1" id="KW-0456">Lyase</keyword>
<name>A0A6J7JZI3_9ZZZZ</name>
<dbReference type="EMBL" id="CAFBNE010000038">
    <property type="protein sequence ID" value="CAB4948353.1"/>
    <property type="molecule type" value="Genomic_DNA"/>
</dbReference>
<evidence type="ECO:0000313" key="3">
    <source>
        <dbReference type="EMBL" id="CAB4948353.1"/>
    </source>
</evidence>
<gene>
    <name evidence="3" type="ORF">UFOPK3772_01375</name>
</gene>
<evidence type="ECO:0000256" key="1">
    <source>
        <dbReference type="ARBA" id="ARBA00023239"/>
    </source>
</evidence>
<dbReference type="InterPro" id="IPR022761">
    <property type="entry name" value="Fumarate_lyase_N"/>
</dbReference>
<dbReference type="PANTHER" id="PTHR43172:SF1">
    <property type="entry name" value="ADENYLOSUCCINATE LYASE"/>
    <property type="match status" value="1"/>
</dbReference>
<evidence type="ECO:0000259" key="2">
    <source>
        <dbReference type="Pfam" id="PF00206"/>
    </source>
</evidence>
<dbReference type="PROSITE" id="PS00163">
    <property type="entry name" value="FUMARATE_LYASES"/>
    <property type="match status" value="1"/>
</dbReference>
<dbReference type="GO" id="GO:0044208">
    <property type="term" value="P:'de novo' AMP biosynthetic process"/>
    <property type="evidence" value="ECO:0007669"/>
    <property type="project" value="TreeGrafter"/>
</dbReference>
<proteinExistence type="predicted"/>
<reference evidence="3" key="1">
    <citation type="submission" date="2020-05" db="EMBL/GenBank/DDBJ databases">
        <authorList>
            <person name="Chiriac C."/>
            <person name="Salcher M."/>
            <person name="Ghai R."/>
            <person name="Kavagutti S V."/>
        </authorList>
    </citation>
    <scope>NUCLEOTIDE SEQUENCE</scope>
</reference>
<dbReference type="InterPro" id="IPR008948">
    <property type="entry name" value="L-Aspartase-like"/>
</dbReference>
<dbReference type="CDD" id="cd01597">
    <property type="entry name" value="pCLME"/>
    <property type="match status" value="1"/>
</dbReference>
<dbReference type="InterPro" id="IPR000362">
    <property type="entry name" value="Fumarate_lyase_fam"/>
</dbReference>
<dbReference type="GO" id="GO:0005829">
    <property type="term" value="C:cytosol"/>
    <property type="evidence" value="ECO:0007669"/>
    <property type="project" value="TreeGrafter"/>
</dbReference>
<protein>
    <submittedName>
        <fullName evidence="3">Unannotated protein</fullName>
    </submittedName>
</protein>
<dbReference type="GO" id="GO:0070626">
    <property type="term" value="F:(S)-2-(5-amino-1-(5-phospho-D-ribosyl)imidazole-4-carboxamido) succinate lyase (fumarate-forming) activity"/>
    <property type="evidence" value="ECO:0007669"/>
    <property type="project" value="TreeGrafter"/>
</dbReference>
<dbReference type="Pfam" id="PF00206">
    <property type="entry name" value="Lyase_1"/>
    <property type="match status" value="1"/>
</dbReference>
<dbReference type="PANTHER" id="PTHR43172">
    <property type="entry name" value="ADENYLOSUCCINATE LYASE"/>
    <property type="match status" value="1"/>
</dbReference>
<dbReference type="InterPro" id="IPR020557">
    <property type="entry name" value="Fumarate_lyase_CS"/>
</dbReference>
<sequence length="446" mass="48197">MGTRLTDSLIYRHSWTTPALDSIFEEANRLQSWLDILVALASSQEESGIVPPGVAQAMRDAARVEDLDLESIADETRRTSHSTLGLIHGLQLLVPEEIREFVYYGATVQDLTDTWFGIAMRDTGAIVRADLVRVERASVRLARAHRDTPMPGRTHGQPGTPITFGFKAAAWADEVARGIERLDESGRRWAVGQLAGSTGGLAFFGEHGTRVRARFCELLGLEDPGMSWTSTRDRISEFGTVMAMASSTLARIGNEIYELQRPEIGELGEPRDEAAVGSITMPHKRNPEFSEHLDTLARIARAASGVLVEGMVASHERDGRGWKAEWVMLPEVALTTGTAASLAAALVEGLEVNAATMLANVRATGTSGTEAVLVALSSRIGKHRAQALLQEALASLRGDENAGEVAALIAAATGEDKDVILRWMEAPATTGALIDVCLARLEDRER</sequence>
<accession>A0A6J7JZI3</accession>
<dbReference type="PRINTS" id="PR00149">
    <property type="entry name" value="FUMRATELYASE"/>
</dbReference>
<dbReference type="Gene3D" id="1.20.200.10">
    <property type="entry name" value="Fumarase/aspartase (Central domain)"/>
    <property type="match status" value="1"/>
</dbReference>
<feature type="domain" description="Fumarate lyase N-terminal" evidence="2">
    <location>
        <begin position="16"/>
        <end position="296"/>
    </location>
</feature>